<gene>
    <name evidence="1" type="ORF">EZS28_055790</name>
</gene>
<dbReference type="EMBL" id="SNRW01048402">
    <property type="protein sequence ID" value="KAA6313240.1"/>
    <property type="molecule type" value="Genomic_DNA"/>
</dbReference>
<comment type="caution">
    <text evidence="1">The sequence shown here is derived from an EMBL/GenBank/DDBJ whole genome shotgun (WGS) entry which is preliminary data.</text>
</comment>
<proteinExistence type="predicted"/>
<evidence type="ECO:0000313" key="1">
    <source>
        <dbReference type="EMBL" id="KAA6313240.1"/>
    </source>
</evidence>
<dbReference type="Proteomes" id="UP000324800">
    <property type="component" value="Unassembled WGS sequence"/>
</dbReference>
<evidence type="ECO:0000313" key="2">
    <source>
        <dbReference type="Proteomes" id="UP000324800"/>
    </source>
</evidence>
<protein>
    <submittedName>
        <fullName evidence="1">Uncharacterized protein</fullName>
    </submittedName>
</protein>
<name>A0A5J4PWF9_9EUKA</name>
<organism evidence="1 2">
    <name type="scientific">Streblomastix strix</name>
    <dbReference type="NCBI Taxonomy" id="222440"/>
    <lineage>
        <taxon>Eukaryota</taxon>
        <taxon>Metamonada</taxon>
        <taxon>Preaxostyla</taxon>
        <taxon>Oxymonadida</taxon>
        <taxon>Streblomastigidae</taxon>
        <taxon>Streblomastix</taxon>
    </lineage>
</organism>
<dbReference type="AlphaFoldDB" id="A0A5J4PWF9"/>
<sequence length="53" mass="6140">MKQSWKSIGSDFKNGTDFWNNPMAQANQKYYGKTADGDEQSERLRFWLGFSTA</sequence>
<reference evidence="1 2" key="1">
    <citation type="submission" date="2019-03" db="EMBL/GenBank/DDBJ databases">
        <title>Single cell metagenomics reveals metabolic interactions within the superorganism composed of flagellate Streblomastix strix and complex community of Bacteroidetes bacteria on its surface.</title>
        <authorList>
            <person name="Treitli S.C."/>
            <person name="Kolisko M."/>
            <person name="Husnik F."/>
            <person name="Keeling P."/>
            <person name="Hampl V."/>
        </authorList>
    </citation>
    <scope>NUCLEOTIDE SEQUENCE [LARGE SCALE GENOMIC DNA]</scope>
    <source>
        <strain evidence="1">ST1C</strain>
    </source>
</reference>
<feature type="non-terminal residue" evidence="1">
    <location>
        <position position="53"/>
    </location>
</feature>
<accession>A0A5J4PWF9</accession>